<organism evidence="10 11">
    <name type="scientific">Drosophila ananassae</name>
    <name type="common">Fruit fly</name>
    <dbReference type="NCBI Taxonomy" id="7217"/>
    <lineage>
        <taxon>Eukaryota</taxon>
        <taxon>Metazoa</taxon>
        <taxon>Ecdysozoa</taxon>
        <taxon>Arthropoda</taxon>
        <taxon>Hexapoda</taxon>
        <taxon>Insecta</taxon>
        <taxon>Pterygota</taxon>
        <taxon>Neoptera</taxon>
        <taxon>Endopterygota</taxon>
        <taxon>Diptera</taxon>
        <taxon>Brachycera</taxon>
        <taxon>Muscomorpha</taxon>
        <taxon>Ephydroidea</taxon>
        <taxon>Drosophilidae</taxon>
        <taxon>Drosophila</taxon>
        <taxon>Sophophora</taxon>
    </lineage>
</organism>
<accession>B3MYG9</accession>
<dbReference type="OMA" id="RLRHYQH"/>
<feature type="region of interest" description="Disordered" evidence="9">
    <location>
        <begin position="244"/>
        <end position="273"/>
    </location>
</feature>
<gene>
    <name evidence="10" type="primary">Dana\GF22029</name>
    <name evidence="10" type="synonym">dana_GLEANR_6021</name>
    <name evidence="10" type="ORF">GF22029</name>
</gene>
<evidence type="ECO:0000256" key="5">
    <source>
        <dbReference type="ARBA" id="ARBA00022692"/>
    </source>
</evidence>
<keyword evidence="4 8" id="KW-0808">Transferase</keyword>
<evidence type="ECO:0000256" key="1">
    <source>
        <dbReference type="ARBA" id="ARBA00004167"/>
    </source>
</evidence>
<keyword evidence="3 8" id="KW-0328">Glycosyltransferase</keyword>
<evidence type="ECO:0000313" key="11">
    <source>
        <dbReference type="Proteomes" id="UP000007801"/>
    </source>
</evidence>
<keyword evidence="7" id="KW-0472">Membrane</keyword>
<reference evidence="10 11" key="1">
    <citation type="journal article" date="2007" name="Nature">
        <title>Evolution of genes and genomes on the Drosophila phylogeny.</title>
        <authorList>
            <consortium name="Drosophila 12 Genomes Consortium"/>
            <person name="Clark A.G."/>
            <person name="Eisen M.B."/>
            <person name="Smith D.R."/>
            <person name="Bergman C.M."/>
            <person name="Oliver B."/>
            <person name="Markow T.A."/>
            <person name="Kaufman T.C."/>
            <person name="Kellis M."/>
            <person name="Gelbart W."/>
            <person name="Iyer V.N."/>
            <person name="Pollard D.A."/>
            <person name="Sackton T.B."/>
            <person name="Larracuente A.M."/>
            <person name="Singh N.D."/>
            <person name="Abad J.P."/>
            <person name="Abt D.N."/>
            <person name="Adryan B."/>
            <person name="Aguade M."/>
            <person name="Akashi H."/>
            <person name="Anderson W.W."/>
            <person name="Aquadro C.F."/>
            <person name="Ardell D.H."/>
            <person name="Arguello R."/>
            <person name="Artieri C.G."/>
            <person name="Barbash D.A."/>
            <person name="Barker D."/>
            <person name="Barsanti P."/>
            <person name="Batterham P."/>
            <person name="Batzoglou S."/>
            <person name="Begun D."/>
            <person name="Bhutkar A."/>
            <person name="Blanco E."/>
            <person name="Bosak S.A."/>
            <person name="Bradley R.K."/>
            <person name="Brand A.D."/>
            <person name="Brent M.R."/>
            <person name="Brooks A.N."/>
            <person name="Brown R.H."/>
            <person name="Butlin R.K."/>
            <person name="Caggese C."/>
            <person name="Calvi B.R."/>
            <person name="Bernardo de Carvalho A."/>
            <person name="Caspi A."/>
            <person name="Castrezana S."/>
            <person name="Celniker S.E."/>
            <person name="Chang J.L."/>
            <person name="Chapple C."/>
            <person name="Chatterji S."/>
            <person name="Chinwalla A."/>
            <person name="Civetta A."/>
            <person name="Clifton S.W."/>
            <person name="Comeron J.M."/>
            <person name="Costello J.C."/>
            <person name="Coyne J.A."/>
            <person name="Daub J."/>
            <person name="David R.G."/>
            <person name="Delcher A.L."/>
            <person name="Delehaunty K."/>
            <person name="Do C.B."/>
            <person name="Ebling H."/>
            <person name="Edwards K."/>
            <person name="Eickbush T."/>
            <person name="Evans J.D."/>
            <person name="Filipski A."/>
            <person name="Findeiss S."/>
            <person name="Freyhult E."/>
            <person name="Fulton L."/>
            <person name="Fulton R."/>
            <person name="Garcia A.C."/>
            <person name="Gardiner A."/>
            <person name="Garfield D.A."/>
            <person name="Garvin B.E."/>
            <person name="Gibson G."/>
            <person name="Gilbert D."/>
            <person name="Gnerre S."/>
            <person name="Godfrey J."/>
            <person name="Good R."/>
            <person name="Gotea V."/>
            <person name="Gravely B."/>
            <person name="Greenberg A.J."/>
            <person name="Griffiths-Jones S."/>
            <person name="Gross S."/>
            <person name="Guigo R."/>
            <person name="Gustafson E.A."/>
            <person name="Haerty W."/>
            <person name="Hahn M.W."/>
            <person name="Halligan D.L."/>
            <person name="Halpern A.L."/>
            <person name="Halter G.M."/>
            <person name="Han M.V."/>
            <person name="Heger A."/>
            <person name="Hillier L."/>
            <person name="Hinrichs A.S."/>
            <person name="Holmes I."/>
            <person name="Hoskins R.A."/>
            <person name="Hubisz M.J."/>
            <person name="Hultmark D."/>
            <person name="Huntley M.A."/>
            <person name="Jaffe D.B."/>
            <person name="Jagadeeshan S."/>
            <person name="Jeck W.R."/>
            <person name="Johnson J."/>
            <person name="Jones C.D."/>
            <person name="Jordan W.C."/>
            <person name="Karpen G.H."/>
            <person name="Kataoka E."/>
            <person name="Keightley P.D."/>
            <person name="Kheradpour P."/>
            <person name="Kirkness E.F."/>
            <person name="Koerich L.B."/>
            <person name="Kristiansen K."/>
            <person name="Kudrna D."/>
            <person name="Kulathinal R.J."/>
            <person name="Kumar S."/>
            <person name="Kwok R."/>
            <person name="Lander E."/>
            <person name="Langley C.H."/>
            <person name="Lapoint R."/>
            <person name="Lazzaro B.P."/>
            <person name="Lee S.J."/>
            <person name="Levesque L."/>
            <person name="Li R."/>
            <person name="Lin C.F."/>
            <person name="Lin M.F."/>
            <person name="Lindblad-Toh K."/>
            <person name="Llopart A."/>
            <person name="Long M."/>
            <person name="Low L."/>
            <person name="Lozovsky E."/>
            <person name="Lu J."/>
            <person name="Luo M."/>
            <person name="Machado C.A."/>
            <person name="Makalowski W."/>
            <person name="Marzo M."/>
            <person name="Matsuda M."/>
            <person name="Matzkin L."/>
            <person name="McAllister B."/>
            <person name="McBride C.S."/>
            <person name="McKernan B."/>
            <person name="McKernan K."/>
            <person name="Mendez-Lago M."/>
            <person name="Minx P."/>
            <person name="Mollenhauer M.U."/>
            <person name="Montooth K."/>
            <person name="Mount S.M."/>
            <person name="Mu X."/>
            <person name="Myers E."/>
            <person name="Negre B."/>
            <person name="Newfeld S."/>
            <person name="Nielsen R."/>
            <person name="Noor M.A."/>
            <person name="O'Grady P."/>
            <person name="Pachter L."/>
            <person name="Papaceit M."/>
            <person name="Parisi M.J."/>
            <person name="Parisi M."/>
            <person name="Parts L."/>
            <person name="Pedersen J.S."/>
            <person name="Pesole G."/>
            <person name="Phillippy A.M."/>
            <person name="Ponting C.P."/>
            <person name="Pop M."/>
            <person name="Porcelli D."/>
            <person name="Powell J.R."/>
            <person name="Prohaska S."/>
            <person name="Pruitt K."/>
            <person name="Puig M."/>
            <person name="Quesneville H."/>
            <person name="Ram K.R."/>
            <person name="Rand D."/>
            <person name="Rasmussen M.D."/>
            <person name="Reed L.K."/>
            <person name="Reenan R."/>
            <person name="Reily A."/>
            <person name="Remington K.A."/>
            <person name="Rieger T.T."/>
            <person name="Ritchie M.G."/>
            <person name="Robin C."/>
            <person name="Rogers Y.H."/>
            <person name="Rohde C."/>
            <person name="Rozas J."/>
            <person name="Rubenfield M.J."/>
            <person name="Ruiz A."/>
            <person name="Russo S."/>
            <person name="Salzberg S.L."/>
            <person name="Sanchez-Gracia A."/>
            <person name="Saranga D.J."/>
            <person name="Sato H."/>
            <person name="Schaeffer S.W."/>
            <person name="Schatz M.C."/>
            <person name="Schlenke T."/>
            <person name="Schwartz R."/>
            <person name="Segarra C."/>
            <person name="Singh R.S."/>
            <person name="Sirot L."/>
            <person name="Sirota M."/>
            <person name="Sisneros N.B."/>
            <person name="Smith C.D."/>
            <person name="Smith T.F."/>
            <person name="Spieth J."/>
            <person name="Stage D.E."/>
            <person name="Stark A."/>
            <person name="Stephan W."/>
            <person name="Strausberg R.L."/>
            <person name="Strempel S."/>
            <person name="Sturgill D."/>
            <person name="Sutton G."/>
            <person name="Sutton G.G."/>
            <person name="Tao W."/>
            <person name="Teichmann S."/>
            <person name="Tobari Y.N."/>
            <person name="Tomimura Y."/>
            <person name="Tsolas J.M."/>
            <person name="Valente V.L."/>
            <person name="Venter E."/>
            <person name="Venter J.C."/>
            <person name="Vicario S."/>
            <person name="Vieira F.G."/>
            <person name="Vilella A.J."/>
            <person name="Villasante A."/>
            <person name="Walenz B."/>
            <person name="Wang J."/>
            <person name="Wasserman M."/>
            <person name="Watts T."/>
            <person name="Wilson D."/>
            <person name="Wilson R.K."/>
            <person name="Wing R.A."/>
            <person name="Wolfner M.F."/>
            <person name="Wong A."/>
            <person name="Wong G.K."/>
            <person name="Wu C.I."/>
            <person name="Wu G."/>
            <person name="Yamamoto D."/>
            <person name="Yang H.P."/>
            <person name="Yang S.P."/>
            <person name="Yorke J.A."/>
            <person name="Yoshida K."/>
            <person name="Zdobnov E."/>
            <person name="Zhang P."/>
            <person name="Zhang Y."/>
            <person name="Zimin A.V."/>
            <person name="Baldwin J."/>
            <person name="Abdouelleil A."/>
            <person name="Abdulkadir J."/>
            <person name="Abebe A."/>
            <person name="Abera B."/>
            <person name="Abreu J."/>
            <person name="Acer S.C."/>
            <person name="Aftuck L."/>
            <person name="Alexander A."/>
            <person name="An P."/>
            <person name="Anderson E."/>
            <person name="Anderson S."/>
            <person name="Arachi H."/>
            <person name="Azer M."/>
            <person name="Bachantsang P."/>
            <person name="Barry A."/>
            <person name="Bayul T."/>
            <person name="Berlin A."/>
            <person name="Bessette D."/>
            <person name="Bloom T."/>
            <person name="Blye J."/>
            <person name="Boguslavskiy L."/>
            <person name="Bonnet C."/>
            <person name="Boukhgalter B."/>
            <person name="Bourzgui I."/>
            <person name="Brown A."/>
            <person name="Cahill P."/>
            <person name="Channer S."/>
            <person name="Cheshatsang Y."/>
            <person name="Chuda L."/>
            <person name="Citroen M."/>
            <person name="Collymore A."/>
            <person name="Cooke P."/>
            <person name="Costello M."/>
            <person name="D'Aco K."/>
            <person name="Daza R."/>
            <person name="De Haan G."/>
            <person name="DeGray S."/>
            <person name="DeMaso C."/>
            <person name="Dhargay N."/>
            <person name="Dooley K."/>
            <person name="Dooley E."/>
            <person name="Doricent M."/>
            <person name="Dorje P."/>
            <person name="Dorjee K."/>
            <person name="Dupes A."/>
            <person name="Elong R."/>
            <person name="Falk J."/>
            <person name="Farina A."/>
            <person name="Faro S."/>
            <person name="Ferguson D."/>
            <person name="Fisher S."/>
            <person name="Foley C.D."/>
            <person name="Franke A."/>
            <person name="Friedrich D."/>
            <person name="Gadbois L."/>
            <person name="Gearin G."/>
            <person name="Gearin C.R."/>
            <person name="Giannoukos G."/>
            <person name="Goode T."/>
            <person name="Graham J."/>
            <person name="Grandbois E."/>
            <person name="Grewal S."/>
            <person name="Gyaltsen K."/>
            <person name="Hafez N."/>
            <person name="Hagos B."/>
            <person name="Hall J."/>
            <person name="Henson C."/>
            <person name="Hollinger A."/>
            <person name="Honan T."/>
            <person name="Huard M.D."/>
            <person name="Hughes L."/>
            <person name="Hurhula B."/>
            <person name="Husby M.E."/>
            <person name="Kamat A."/>
            <person name="Kanga B."/>
            <person name="Kashin S."/>
            <person name="Khazanovich D."/>
            <person name="Kisner P."/>
            <person name="Lance K."/>
            <person name="Lara M."/>
            <person name="Lee W."/>
            <person name="Lennon N."/>
            <person name="Letendre F."/>
            <person name="LeVine R."/>
            <person name="Lipovsky A."/>
            <person name="Liu X."/>
            <person name="Liu J."/>
            <person name="Liu S."/>
            <person name="Lokyitsang T."/>
            <person name="Lokyitsang Y."/>
            <person name="Lubonja R."/>
            <person name="Lui A."/>
            <person name="MacDonald P."/>
            <person name="Magnisalis V."/>
            <person name="Maru K."/>
            <person name="Matthews C."/>
            <person name="McCusker W."/>
            <person name="McDonough S."/>
            <person name="Mehta T."/>
            <person name="Meldrim J."/>
            <person name="Meneus L."/>
            <person name="Mihai O."/>
            <person name="Mihalev A."/>
            <person name="Mihova T."/>
            <person name="Mittelman R."/>
            <person name="Mlenga V."/>
            <person name="Montmayeur A."/>
            <person name="Mulrain L."/>
            <person name="Navidi A."/>
            <person name="Naylor J."/>
            <person name="Negash T."/>
            <person name="Nguyen T."/>
            <person name="Nguyen N."/>
            <person name="Nicol R."/>
            <person name="Norbu C."/>
            <person name="Norbu N."/>
            <person name="Novod N."/>
            <person name="O'Neill B."/>
            <person name="Osman S."/>
            <person name="Markiewicz E."/>
            <person name="Oyono O.L."/>
            <person name="Patti C."/>
            <person name="Phunkhang P."/>
            <person name="Pierre F."/>
            <person name="Priest M."/>
            <person name="Raghuraman S."/>
            <person name="Rege F."/>
            <person name="Reyes R."/>
            <person name="Rise C."/>
            <person name="Rogov P."/>
            <person name="Ross K."/>
            <person name="Ryan E."/>
            <person name="Settipalli S."/>
            <person name="Shea T."/>
            <person name="Sherpa N."/>
            <person name="Shi L."/>
            <person name="Shih D."/>
            <person name="Sparrow T."/>
            <person name="Spaulding J."/>
            <person name="Stalker J."/>
            <person name="Stange-Thomann N."/>
            <person name="Stavropoulos S."/>
            <person name="Stone C."/>
            <person name="Strader C."/>
            <person name="Tesfaye S."/>
            <person name="Thomson T."/>
            <person name="Thoulutsang Y."/>
            <person name="Thoulutsang D."/>
            <person name="Topham K."/>
            <person name="Topping I."/>
            <person name="Tsamla T."/>
            <person name="Vassiliev H."/>
            <person name="Vo A."/>
            <person name="Wangchuk T."/>
            <person name="Wangdi T."/>
            <person name="Weiand M."/>
            <person name="Wilkinson J."/>
            <person name="Wilson A."/>
            <person name="Yadav S."/>
            <person name="Young G."/>
            <person name="Yu Q."/>
            <person name="Zembek L."/>
            <person name="Zhong D."/>
            <person name="Zimmer A."/>
            <person name="Zwirko Z."/>
            <person name="Jaffe D.B."/>
            <person name="Alvarez P."/>
            <person name="Brockman W."/>
            <person name="Butler J."/>
            <person name="Chin C."/>
            <person name="Gnerre S."/>
            <person name="Grabherr M."/>
            <person name="Kleber M."/>
            <person name="Mauceli E."/>
            <person name="MacCallum I."/>
        </authorList>
    </citation>
    <scope>NUCLEOTIDE SEQUENCE [LARGE SCALE GENOMIC DNA]</scope>
    <source>
        <strain evidence="11">Tucson 14024-0371.13</strain>
    </source>
</reference>
<dbReference type="EMBL" id="CH902632">
    <property type="protein sequence ID" value="EDV32663.1"/>
    <property type="molecule type" value="Genomic_DNA"/>
</dbReference>
<sequence length="596" mass="68975">MTMRGGFFRLALLVVSSLFAFLLLLTALQHTDRLRIITSLDDKSNSKPPQQPQPHPVVQLVKITPPPVHHLEEPIDEELVLQLEQELPEVDYAFWYYTAKPKKYRYNATCGSYPDPLDLQLHNIYWQTFVNSNVTFRLYAAYLDRRDAVKLQTVRILATANQIGAEFPATQCQFWFEGNNMPVYVNVTEYVSVWVKAWGNKPQLNYPHLLSCPVPKELPPNLVKSLPRTVSLVANKCDRATNSLRINQQEKQSDPPKRTASQEKVLTGNATSSSQNITGLVPLNFGVCVKGFDFPYVDLSERLIEWFEIQRILGASKIYAYMYDVHPAVQRVLDYYQRTGYLELRPLTLANGMPRLRHYQHMLLQNRRLEKRLNELIPYNDCFYRNLYRHDFLVNVDVDEVIMPLNGNRNWDQLVHTAYKMEEEKGGKCAGRFPALCFINTYFTKVEPELRNHEEQAITGELYMLQHTLRHRNHSLPGRATKCFHNARLSLTLHNHFTLKWLPGACNPRTIDISVAQMHHYREPDSKYTNQDLVEDRSVWPFATELKAAVEQVWLHMDDVLAQVSDPEEQEEMDVALDQEGESEVEMPPPVPVPVS</sequence>
<feature type="compositionally biased region" description="Pro residues" evidence="9">
    <location>
        <begin position="587"/>
        <end position="596"/>
    </location>
</feature>
<evidence type="ECO:0000256" key="9">
    <source>
        <dbReference type="SAM" id="MobiDB-lite"/>
    </source>
</evidence>
<keyword evidence="5" id="KW-0812">Transmembrane</keyword>
<protein>
    <recommendedName>
        <fullName evidence="8">Glycosyltransferase family 92 protein</fullName>
        <ecNumber evidence="8">2.4.1.-</ecNumber>
    </recommendedName>
</protein>
<dbReference type="InParanoid" id="B3MYG9"/>
<dbReference type="PANTHER" id="PTHR21461:SF83">
    <property type="entry name" value="GLYCOSYLTRANSFERASE FAMILY 92 PROTEIN"/>
    <property type="match status" value="1"/>
</dbReference>
<evidence type="ECO:0000256" key="6">
    <source>
        <dbReference type="ARBA" id="ARBA00022989"/>
    </source>
</evidence>
<dbReference type="OrthoDB" id="2017643at2759"/>
<dbReference type="GO" id="GO:0005737">
    <property type="term" value="C:cytoplasm"/>
    <property type="evidence" value="ECO:0007669"/>
    <property type="project" value="TreeGrafter"/>
</dbReference>
<feature type="region of interest" description="Disordered" evidence="9">
    <location>
        <begin position="564"/>
        <end position="596"/>
    </location>
</feature>
<dbReference type="PhylomeDB" id="B3MYG9"/>
<evidence type="ECO:0000256" key="4">
    <source>
        <dbReference type="ARBA" id="ARBA00022679"/>
    </source>
</evidence>
<dbReference type="Proteomes" id="UP000007801">
    <property type="component" value="Unassembled WGS sequence"/>
</dbReference>
<dbReference type="HOGENOM" id="CLU_028069_0_0_1"/>
<dbReference type="AlphaFoldDB" id="B3MYG9"/>
<dbReference type="GO" id="GO:0016757">
    <property type="term" value="F:glycosyltransferase activity"/>
    <property type="evidence" value="ECO:0007669"/>
    <property type="project" value="UniProtKB-UniRule"/>
</dbReference>
<feature type="compositionally biased region" description="Basic and acidic residues" evidence="9">
    <location>
        <begin position="251"/>
        <end position="261"/>
    </location>
</feature>
<evidence type="ECO:0000313" key="10">
    <source>
        <dbReference type="EMBL" id="EDV32663.1"/>
    </source>
</evidence>
<proteinExistence type="inferred from homology"/>
<comment type="subcellular location">
    <subcellularLocation>
        <location evidence="1">Membrane</location>
        <topology evidence="1">Single-pass membrane protein</topology>
    </subcellularLocation>
</comment>
<dbReference type="GO" id="GO:0016020">
    <property type="term" value="C:membrane"/>
    <property type="evidence" value="ECO:0007669"/>
    <property type="project" value="UniProtKB-SubCell"/>
</dbReference>
<evidence type="ECO:0000256" key="8">
    <source>
        <dbReference type="RuleBase" id="RU366017"/>
    </source>
</evidence>
<dbReference type="GeneID" id="6504698"/>
<dbReference type="eggNOG" id="KOG4735">
    <property type="taxonomic scope" value="Eukaryota"/>
</dbReference>
<keyword evidence="11" id="KW-1185">Reference proteome</keyword>
<evidence type="ECO:0000256" key="3">
    <source>
        <dbReference type="ARBA" id="ARBA00022676"/>
    </source>
</evidence>
<dbReference type="EC" id="2.4.1.-" evidence="8"/>
<keyword evidence="6" id="KW-1133">Transmembrane helix</keyword>
<evidence type="ECO:0000256" key="7">
    <source>
        <dbReference type="ARBA" id="ARBA00023136"/>
    </source>
</evidence>
<evidence type="ECO:0000256" key="2">
    <source>
        <dbReference type="ARBA" id="ARBA00007647"/>
    </source>
</evidence>
<dbReference type="InterPro" id="IPR008166">
    <property type="entry name" value="Glyco_transf_92"/>
</dbReference>
<dbReference type="Pfam" id="PF01697">
    <property type="entry name" value="Glyco_transf_92"/>
    <property type="match status" value="1"/>
</dbReference>
<name>B3MYG9_DROAN</name>
<comment type="similarity">
    <text evidence="2 8">Belongs to the glycosyltransferase 92 family.</text>
</comment>
<feature type="compositionally biased region" description="Polar residues" evidence="9">
    <location>
        <begin position="262"/>
        <end position="273"/>
    </location>
</feature>
<dbReference type="KEGG" id="dan:6504698"/>
<feature type="compositionally biased region" description="Acidic residues" evidence="9">
    <location>
        <begin position="566"/>
        <end position="585"/>
    </location>
</feature>
<dbReference type="PANTHER" id="PTHR21461">
    <property type="entry name" value="GLYCOSYLTRANSFERASE FAMILY 92 PROTEIN"/>
    <property type="match status" value="1"/>
</dbReference>